<gene>
    <name evidence="2" type="ORF">E5676_scaffold299G001220</name>
</gene>
<keyword evidence="1" id="KW-0472">Membrane</keyword>
<evidence type="ECO:0000256" key="1">
    <source>
        <dbReference type="SAM" id="Phobius"/>
    </source>
</evidence>
<evidence type="ECO:0000313" key="3">
    <source>
        <dbReference type="Proteomes" id="UP000321947"/>
    </source>
</evidence>
<accession>A0A5D3CQZ8</accession>
<feature type="transmembrane region" description="Helical" evidence="1">
    <location>
        <begin position="367"/>
        <end position="385"/>
    </location>
</feature>
<sequence>MRRSLSSFPTLYQWGYPDVFDVRQEIPYKFELCVHRTQNSKQKRERVRDQERENTVAFHCALLVVLPPLLLYIPVNYLLSEIIIRHHVDEHIEDDTLCMPEVNPTVMERLVVRHVADDFINDDDEQLSPQSGSSDGIMTSFSSGFHEADMFLELDDAFNNAGGSSSEQSRINKGARAKQPYNHNSGSKLIKCWNSSPITPQKVLNHYLGVRYARLFWVGDRVTQKILIGTPSPSLKRVLLPVLPLHMSKRCTLKRIKPFPRHHGEGIGDNFSSVVLGEMYTRRTKETSRAHHCRRPPSVNIDNVGNKAFPTLSHLHVRNCSPDAVRPTVILTAHLTSEEVVPTLWVQRPTLCGVGSSPNPLVGHPDTLPLLLIIVFVLFLYYNYLDRCM</sequence>
<keyword evidence="1" id="KW-1133">Transmembrane helix</keyword>
<proteinExistence type="predicted"/>
<organism evidence="2 3">
    <name type="scientific">Cucumis melo var. makuwa</name>
    <name type="common">Oriental melon</name>
    <dbReference type="NCBI Taxonomy" id="1194695"/>
    <lineage>
        <taxon>Eukaryota</taxon>
        <taxon>Viridiplantae</taxon>
        <taxon>Streptophyta</taxon>
        <taxon>Embryophyta</taxon>
        <taxon>Tracheophyta</taxon>
        <taxon>Spermatophyta</taxon>
        <taxon>Magnoliopsida</taxon>
        <taxon>eudicotyledons</taxon>
        <taxon>Gunneridae</taxon>
        <taxon>Pentapetalae</taxon>
        <taxon>rosids</taxon>
        <taxon>fabids</taxon>
        <taxon>Cucurbitales</taxon>
        <taxon>Cucurbitaceae</taxon>
        <taxon>Benincaseae</taxon>
        <taxon>Cucumis</taxon>
    </lineage>
</organism>
<evidence type="ECO:0000313" key="2">
    <source>
        <dbReference type="EMBL" id="TYK13618.1"/>
    </source>
</evidence>
<keyword evidence="1" id="KW-0812">Transmembrane</keyword>
<dbReference type="Proteomes" id="UP000321947">
    <property type="component" value="Unassembled WGS sequence"/>
</dbReference>
<reference evidence="2 3" key="1">
    <citation type="submission" date="2019-08" db="EMBL/GenBank/DDBJ databases">
        <title>Draft genome sequences of two oriental melons (Cucumis melo L. var makuwa).</title>
        <authorList>
            <person name="Kwon S.-Y."/>
        </authorList>
    </citation>
    <scope>NUCLEOTIDE SEQUENCE [LARGE SCALE GENOMIC DNA]</scope>
    <source>
        <strain evidence="3">cv. Chang Bougi</strain>
        <tissue evidence="2">Leaf</tissue>
    </source>
</reference>
<dbReference type="AlphaFoldDB" id="A0A5D3CQZ8"/>
<name>A0A5D3CQZ8_CUCMM</name>
<protein>
    <submittedName>
        <fullName evidence="2">NBS-LRR type resistance protein</fullName>
    </submittedName>
</protein>
<feature type="transmembrane region" description="Helical" evidence="1">
    <location>
        <begin position="56"/>
        <end position="75"/>
    </location>
</feature>
<dbReference type="EMBL" id="SSTD01009863">
    <property type="protein sequence ID" value="TYK13618.1"/>
    <property type="molecule type" value="Genomic_DNA"/>
</dbReference>
<comment type="caution">
    <text evidence="2">The sequence shown here is derived from an EMBL/GenBank/DDBJ whole genome shotgun (WGS) entry which is preliminary data.</text>
</comment>